<dbReference type="PANTHER" id="PTHR43143">
    <property type="entry name" value="METALLOPHOSPHOESTERASE, CALCINEURIN SUPERFAMILY"/>
    <property type="match status" value="1"/>
</dbReference>
<reference evidence="2" key="1">
    <citation type="submission" date="2021-01" db="EMBL/GenBank/DDBJ databases">
        <title>Genome public.</title>
        <authorList>
            <person name="Liu C."/>
            <person name="Sun Q."/>
        </authorList>
    </citation>
    <scope>NUCLEOTIDE SEQUENCE</scope>
    <source>
        <strain evidence="2">YIM B02565</strain>
    </source>
</reference>
<dbReference type="Gene3D" id="3.60.21.10">
    <property type="match status" value="1"/>
</dbReference>
<proteinExistence type="predicted"/>
<dbReference type="InterPro" id="IPR029052">
    <property type="entry name" value="Metallo-depent_PP-like"/>
</dbReference>
<evidence type="ECO:0000313" key="2">
    <source>
        <dbReference type="EMBL" id="MBL4931281.1"/>
    </source>
</evidence>
<dbReference type="InterPro" id="IPR051918">
    <property type="entry name" value="STPP_CPPED1"/>
</dbReference>
<evidence type="ECO:0000313" key="3">
    <source>
        <dbReference type="Proteomes" id="UP000623681"/>
    </source>
</evidence>
<comment type="caution">
    <text evidence="2">The sequence shown here is derived from an EMBL/GenBank/DDBJ whole genome shotgun (WGS) entry which is preliminary data.</text>
</comment>
<protein>
    <submittedName>
        <fullName evidence="2">Metallophosphoesterase</fullName>
    </submittedName>
</protein>
<dbReference type="SUPFAM" id="SSF56300">
    <property type="entry name" value="Metallo-dependent phosphatases"/>
    <property type="match status" value="1"/>
</dbReference>
<dbReference type="AlphaFoldDB" id="A0A937FH14"/>
<organism evidence="2 3">
    <name type="scientific">Clostridium paridis</name>
    <dbReference type="NCBI Taxonomy" id="2803863"/>
    <lineage>
        <taxon>Bacteria</taxon>
        <taxon>Bacillati</taxon>
        <taxon>Bacillota</taxon>
        <taxon>Clostridia</taxon>
        <taxon>Eubacteriales</taxon>
        <taxon>Clostridiaceae</taxon>
        <taxon>Clostridium</taxon>
    </lineage>
</organism>
<dbReference type="EMBL" id="JAESWA010000019">
    <property type="protein sequence ID" value="MBL4931281.1"/>
    <property type="molecule type" value="Genomic_DNA"/>
</dbReference>
<dbReference type="GO" id="GO:0016787">
    <property type="term" value="F:hydrolase activity"/>
    <property type="evidence" value="ECO:0007669"/>
    <property type="project" value="InterPro"/>
</dbReference>
<dbReference type="PANTHER" id="PTHR43143:SF1">
    <property type="entry name" value="SERINE_THREONINE-PROTEIN PHOSPHATASE CPPED1"/>
    <property type="match status" value="1"/>
</dbReference>
<feature type="domain" description="Calcineurin-like phosphoesterase" evidence="1">
    <location>
        <begin position="18"/>
        <end position="217"/>
    </location>
</feature>
<accession>A0A937FH14</accession>
<keyword evidence="3" id="KW-1185">Reference proteome</keyword>
<sequence>MDREVSSAKEVSTSSELSFGVIGDLHEKIDNFNKLAEDFHEINPQMDALIMNGDVVGQGIPSQYESVKKALDKKSSILPKIIISNIGNHEFFDYNIEQNSPEQVEVFKKRYLDFSGEEFVYHDKWIKDYHFISLGSESGNTKELGSMKAFLSDKQLKWLEEKLAEKYVKGKPIFVFLHQPLNNNGKGFTGVEQGQQVKDILSKYPEVVLFTSHTHAPLDENGVKTNLPFTTVHTGAVAYTIVTDGSGNRQNVNNNQGLYVEVNNGKVTIKGRSFNDKKWLFSKDI</sequence>
<gene>
    <name evidence="2" type="ORF">JK634_05650</name>
</gene>
<dbReference type="InterPro" id="IPR004843">
    <property type="entry name" value="Calcineurin-like_PHP"/>
</dbReference>
<name>A0A937FH14_9CLOT</name>
<evidence type="ECO:0000259" key="1">
    <source>
        <dbReference type="Pfam" id="PF00149"/>
    </source>
</evidence>
<dbReference type="Proteomes" id="UP000623681">
    <property type="component" value="Unassembled WGS sequence"/>
</dbReference>
<dbReference type="Pfam" id="PF00149">
    <property type="entry name" value="Metallophos"/>
    <property type="match status" value="1"/>
</dbReference>